<comment type="caution">
    <text evidence="1">The sequence shown here is derived from an EMBL/GenBank/DDBJ whole genome shotgun (WGS) entry which is preliminary data.</text>
</comment>
<protein>
    <submittedName>
        <fullName evidence="1">DUF3089 domain-containing protein</fullName>
    </submittedName>
</protein>
<name>A0ABU8S114_9SPHN</name>
<keyword evidence="2" id="KW-1185">Reference proteome</keyword>
<dbReference type="EMBL" id="JBBHJZ010000004">
    <property type="protein sequence ID" value="MEJ5978606.1"/>
    <property type="molecule type" value="Genomic_DNA"/>
</dbReference>
<sequence>MARKFLYIMAALVVLLIGGAVALVLWSDSLTKLAFVPTAKFTPQAALAANVYDDPKMWIARPGLGAQDPSRWLPPEQKPDAQPLPAAVFFIHPTSYLEKTHWNAPFDDADARDLADTFVRGMASPFNASADLWAPRYRQAAFGAFLTDDPQAGQALDAAYADVLLAFDTFVAGIDKNEPIVLAGHSQGALHLKRLLRDRVAGTPLAARIAAVYAIGWPISLEHDLPAMGLPACAKPDETGCVISWLSFAEPADTKLLLESYRQHPGLDGKPVGDSAFLCSNPLTGTVGGVADAKANLGTLIPDLAKKAGKLVPGMVPARCGGDGLLYIGSPPDLGPYVGPGNNYHVYDIPLFWANLRADVARRVAAKTEVR</sequence>
<proteinExistence type="predicted"/>
<gene>
    <name evidence="1" type="ORF">WG901_18280</name>
</gene>
<organism evidence="1 2">
    <name type="scientific">Novosphingobium anseongense</name>
    <dbReference type="NCBI Taxonomy" id="3133436"/>
    <lineage>
        <taxon>Bacteria</taxon>
        <taxon>Pseudomonadati</taxon>
        <taxon>Pseudomonadota</taxon>
        <taxon>Alphaproteobacteria</taxon>
        <taxon>Sphingomonadales</taxon>
        <taxon>Sphingomonadaceae</taxon>
        <taxon>Novosphingobium</taxon>
    </lineage>
</organism>
<evidence type="ECO:0000313" key="2">
    <source>
        <dbReference type="Proteomes" id="UP001361239"/>
    </source>
</evidence>
<reference evidence="1 2" key="1">
    <citation type="submission" date="2024-03" db="EMBL/GenBank/DDBJ databases">
        <authorList>
            <person name="Jo J.-H."/>
        </authorList>
    </citation>
    <scope>NUCLEOTIDE SEQUENCE [LARGE SCALE GENOMIC DNA]</scope>
    <source>
        <strain evidence="1 2">PS1R-30</strain>
    </source>
</reference>
<dbReference type="RefSeq" id="WP_339588547.1">
    <property type="nucleotide sequence ID" value="NZ_JBBHJZ010000004.1"/>
</dbReference>
<dbReference type="InterPro" id="IPR021440">
    <property type="entry name" value="DUF3089"/>
</dbReference>
<accession>A0ABU8S114</accession>
<dbReference type="InterPro" id="IPR029058">
    <property type="entry name" value="AB_hydrolase_fold"/>
</dbReference>
<dbReference type="Pfam" id="PF11288">
    <property type="entry name" value="DUF3089"/>
    <property type="match status" value="1"/>
</dbReference>
<dbReference type="SUPFAM" id="SSF53474">
    <property type="entry name" value="alpha/beta-Hydrolases"/>
    <property type="match status" value="1"/>
</dbReference>
<dbReference type="Proteomes" id="UP001361239">
    <property type="component" value="Unassembled WGS sequence"/>
</dbReference>
<evidence type="ECO:0000313" key="1">
    <source>
        <dbReference type="EMBL" id="MEJ5978606.1"/>
    </source>
</evidence>